<dbReference type="Proteomes" id="UP000008207">
    <property type="component" value="Chromosome"/>
</dbReference>
<protein>
    <recommendedName>
        <fullName evidence="2">DUF4396 domain-containing protein</fullName>
    </recommendedName>
</protein>
<dbReference type="RefSeq" id="WP_015928271.1">
    <property type="nucleotide sequence ID" value="NC_011894.1"/>
</dbReference>
<evidence type="ECO:0000313" key="4">
    <source>
        <dbReference type="Proteomes" id="UP000008207"/>
    </source>
</evidence>
<reference evidence="3 4" key="1">
    <citation type="submission" date="2009-01" db="EMBL/GenBank/DDBJ databases">
        <title>Complete sequence of chromosome of Methylobacterium nodulans ORS 2060.</title>
        <authorList>
            <consortium name="US DOE Joint Genome Institute"/>
            <person name="Lucas S."/>
            <person name="Copeland A."/>
            <person name="Lapidus A."/>
            <person name="Glavina del Rio T."/>
            <person name="Dalin E."/>
            <person name="Tice H."/>
            <person name="Bruce D."/>
            <person name="Goodwin L."/>
            <person name="Pitluck S."/>
            <person name="Sims D."/>
            <person name="Brettin T."/>
            <person name="Detter J.C."/>
            <person name="Han C."/>
            <person name="Larimer F."/>
            <person name="Land M."/>
            <person name="Hauser L."/>
            <person name="Kyrpides N."/>
            <person name="Ivanova N."/>
            <person name="Marx C.J."/>
            <person name="Richardson P."/>
        </authorList>
    </citation>
    <scope>NUCLEOTIDE SEQUENCE [LARGE SCALE GENOMIC DNA]</scope>
    <source>
        <strain evidence="4">LMG 21967 / CNCM I-2342 / ORS 2060</strain>
    </source>
</reference>
<evidence type="ECO:0000259" key="2">
    <source>
        <dbReference type="Pfam" id="PF14342"/>
    </source>
</evidence>
<dbReference type="STRING" id="460265.Mnod_1586"/>
<gene>
    <name evidence="3" type="ordered locus">Mnod_1586</name>
</gene>
<evidence type="ECO:0000256" key="1">
    <source>
        <dbReference type="SAM" id="Phobius"/>
    </source>
</evidence>
<keyword evidence="4" id="KW-1185">Reference proteome</keyword>
<accession>B8IPS6</accession>
<proteinExistence type="predicted"/>
<dbReference type="InterPro" id="IPR025509">
    <property type="entry name" value="DUF4396"/>
</dbReference>
<evidence type="ECO:0000313" key="3">
    <source>
        <dbReference type="EMBL" id="ACL56576.1"/>
    </source>
</evidence>
<sequence>MTLAGHEGRQRQPTEKRCVAWFGRQWLFAEKMYAVWLLDFVFAFGLGIVFQYFAVVLTRDLSPSEGLIAALKADTASLKRTDIILAAEAIQTCAEFALNQCGPRWGIHTGGKQLSP</sequence>
<feature type="domain" description="DUF4396" evidence="2">
    <location>
        <begin position="20"/>
        <end position="83"/>
    </location>
</feature>
<dbReference type="HOGENOM" id="CLU_2093996_0_0_5"/>
<keyword evidence="1" id="KW-0812">Transmembrane</keyword>
<dbReference type="EMBL" id="CP001349">
    <property type="protein sequence ID" value="ACL56576.1"/>
    <property type="molecule type" value="Genomic_DNA"/>
</dbReference>
<keyword evidence="1" id="KW-0472">Membrane</keyword>
<dbReference type="eggNOG" id="ENOG502Z9RG">
    <property type="taxonomic scope" value="Bacteria"/>
</dbReference>
<feature type="transmembrane region" description="Helical" evidence="1">
    <location>
        <begin position="33"/>
        <end position="57"/>
    </location>
</feature>
<name>B8IPS6_METNO</name>
<keyword evidence="1" id="KW-1133">Transmembrane helix</keyword>
<dbReference type="AlphaFoldDB" id="B8IPS6"/>
<dbReference type="KEGG" id="mno:Mnod_1586"/>
<dbReference type="Pfam" id="PF14342">
    <property type="entry name" value="DUF4396"/>
    <property type="match status" value="1"/>
</dbReference>
<organism evidence="3 4">
    <name type="scientific">Methylobacterium nodulans (strain LMG 21967 / CNCM I-2342 / ORS 2060)</name>
    <dbReference type="NCBI Taxonomy" id="460265"/>
    <lineage>
        <taxon>Bacteria</taxon>
        <taxon>Pseudomonadati</taxon>
        <taxon>Pseudomonadota</taxon>
        <taxon>Alphaproteobacteria</taxon>
        <taxon>Hyphomicrobiales</taxon>
        <taxon>Methylobacteriaceae</taxon>
        <taxon>Methylobacterium</taxon>
    </lineage>
</organism>